<dbReference type="Pfam" id="PF02558">
    <property type="entry name" value="ApbA"/>
    <property type="match status" value="1"/>
</dbReference>
<proteinExistence type="inferred from homology"/>
<evidence type="ECO:0000313" key="14">
    <source>
        <dbReference type="EMBL" id="MEC5422795.1"/>
    </source>
</evidence>
<feature type="domain" description="Ketopantoate reductase C-terminal" evidence="13">
    <location>
        <begin position="172"/>
        <end position="287"/>
    </location>
</feature>
<comment type="function">
    <text evidence="1 11">Catalyzes the NADPH-dependent reduction of ketopantoate into pantoic acid.</text>
</comment>
<dbReference type="SUPFAM" id="SSF48179">
    <property type="entry name" value="6-phosphogluconate dehydrogenase C-terminal domain-like"/>
    <property type="match status" value="1"/>
</dbReference>
<keyword evidence="6 11" id="KW-0566">Pantothenate biosynthesis</keyword>
<evidence type="ECO:0000256" key="11">
    <source>
        <dbReference type="RuleBase" id="RU362068"/>
    </source>
</evidence>
<evidence type="ECO:0000256" key="5">
    <source>
        <dbReference type="ARBA" id="ARBA00019465"/>
    </source>
</evidence>
<dbReference type="EC" id="1.1.1.169" evidence="4 11"/>
<evidence type="ECO:0000256" key="1">
    <source>
        <dbReference type="ARBA" id="ARBA00002919"/>
    </source>
</evidence>
<evidence type="ECO:0000256" key="3">
    <source>
        <dbReference type="ARBA" id="ARBA00007870"/>
    </source>
</evidence>
<comment type="similarity">
    <text evidence="3 11">Belongs to the ketopantoate reductase family.</text>
</comment>
<evidence type="ECO:0000256" key="9">
    <source>
        <dbReference type="ARBA" id="ARBA00032024"/>
    </source>
</evidence>
<evidence type="ECO:0000259" key="13">
    <source>
        <dbReference type="Pfam" id="PF08546"/>
    </source>
</evidence>
<evidence type="ECO:0000256" key="8">
    <source>
        <dbReference type="ARBA" id="ARBA00023002"/>
    </source>
</evidence>
<dbReference type="RefSeq" id="WP_327606342.1">
    <property type="nucleotide sequence ID" value="NZ_JARZFX010000001.1"/>
</dbReference>
<reference evidence="14 15" key="1">
    <citation type="journal article" date="2024" name="Int. J. Syst. Evol. Microbiol.">
        <title>Virgibacillus tibetensis sp. nov., isolated from salt lake on the Tibetan Plateau of China.</title>
        <authorList>
            <person name="Phurbu D."/>
            <person name="Liu Z.-X."/>
            <person name="Wang R."/>
            <person name="Zheng Y.-Y."/>
            <person name="Liu H.-C."/>
            <person name="Zhou Y.-G."/>
            <person name="Yu Y.-J."/>
            <person name="Li A.-H."/>
        </authorList>
    </citation>
    <scope>NUCLEOTIDE SEQUENCE [LARGE SCALE GENOMIC DNA]</scope>
    <source>
        <strain evidence="14 15">C22-A2</strain>
    </source>
</reference>
<dbReference type="PANTHER" id="PTHR43765">
    <property type="entry name" value="2-DEHYDROPANTOATE 2-REDUCTASE-RELATED"/>
    <property type="match status" value="1"/>
</dbReference>
<evidence type="ECO:0000256" key="7">
    <source>
        <dbReference type="ARBA" id="ARBA00022857"/>
    </source>
</evidence>
<dbReference type="Pfam" id="PF08546">
    <property type="entry name" value="ApbA_C"/>
    <property type="match status" value="1"/>
</dbReference>
<evidence type="ECO:0000256" key="2">
    <source>
        <dbReference type="ARBA" id="ARBA00004994"/>
    </source>
</evidence>
<comment type="catalytic activity">
    <reaction evidence="10 11">
        <text>(R)-pantoate + NADP(+) = 2-dehydropantoate + NADPH + H(+)</text>
        <dbReference type="Rhea" id="RHEA:16233"/>
        <dbReference type="ChEBI" id="CHEBI:11561"/>
        <dbReference type="ChEBI" id="CHEBI:15378"/>
        <dbReference type="ChEBI" id="CHEBI:15980"/>
        <dbReference type="ChEBI" id="CHEBI:57783"/>
        <dbReference type="ChEBI" id="CHEBI:58349"/>
        <dbReference type="EC" id="1.1.1.169"/>
    </reaction>
</comment>
<dbReference type="InterPro" id="IPR003710">
    <property type="entry name" value="ApbA"/>
</dbReference>
<evidence type="ECO:0000256" key="4">
    <source>
        <dbReference type="ARBA" id="ARBA00013014"/>
    </source>
</evidence>
<keyword evidence="8 11" id="KW-0560">Oxidoreductase</keyword>
<evidence type="ECO:0000256" key="6">
    <source>
        <dbReference type="ARBA" id="ARBA00022655"/>
    </source>
</evidence>
<dbReference type="InterPro" id="IPR008927">
    <property type="entry name" value="6-PGluconate_DH-like_C_sf"/>
</dbReference>
<evidence type="ECO:0000313" key="15">
    <source>
        <dbReference type="Proteomes" id="UP001335737"/>
    </source>
</evidence>
<dbReference type="InterPro" id="IPR036291">
    <property type="entry name" value="NAD(P)-bd_dom_sf"/>
</dbReference>
<keyword evidence="15" id="KW-1185">Reference proteome</keyword>
<dbReference type="NCBIfam" id="TIGR00745">
    <property type="entry name" value="apbA_panE"/>
    <property type="match status" value="1"/>
</dbReference>
<dbReference type="InterPro" id="IPR013328">
    <property type="entry name" value="6PGD_dom2"/>
</dbReference>
<name>A0ABU6KC99_9BACI</name>
<sequence>MNIGVIGGGSIGLLLSGLLACEHSITVYVRRKQQKEKINQHGLLVVGSPHPIKINALLIEELKKEDCLIVCVKQNHIASIVPKLVMVDKSTPLVFLQNGMGHVESLSILKQPIILGVTEHGALRLEDNVVEHTGKGSIKLASHSSDEEFVYEFAEKLTQPLFPVSSYKDWSKLLAEKLVINSVINPLTALLDFPNGTIVQNSFSRKLAKGLCAEAALILGLDPNIQWDRVKEVAKNTEGNISSMLKDIRERRETEIEAISGYLIKKNNQNHTIPYTSFVYNSIKALELKRG</sequence>
<dbReference type="GO" id="GO:0008677">
    <property type="term" value="F:2-dehydropantoate 2-reductase activity"/>
    <property type="evidence" value="ECO:0007669"/>
    <property type="project" value="UniProtKB-EC"/>
</dbReference>
<evidence type="ECO:0000256" key="10">
    <source>
        <dbReference type="ARBA" id="ARBA00048793"/>
    </source>
</evidence>
<comment type="caution">
    <text evidence="14">The sequence shown here is derived from an EMBL/GenBank/DDBJ whole genome shotgun (WGS) entry which is preliminary data.</text>
</comment>
<dbReference type="PANTHER" id="PTHR43765:SF2">
    <property type="entry name" value="2-DEHYDROPANTOATE 2-REDUCTASE"/>
    <property type="match status" value="1"/>
</dbReference>
<dbReference type="EMBL" id="JARZFX010000001">
    <property type="protein sequence ID" value="MEC5422795.1"/>
    <property type="molecule type" value="Genomic_DNA"/>
</dbReference>
<comment type="pathway">
    <text evidence="2 11">Cofactor biosynthesis; (R)-pantothenate biosynthesis; (R)-pantoate from 3-methyl-2-oxobutanoate: step 2/2.</text>
</comment>
<gene>
    <name evidence="14" type="ORF">QGM71_04695</name>
</gene>
<evidence type="ECO:0000259" key="12">
    <source>
        <dbReference type="Pfam" id="PF02558"/>
    </source>
</evidence>
<dbReference type="InterPro" id="IPR013752">
    <property type="entry name" value="KPA_reductase"/>
</dbReference>
<dbReference type="Proteomes" id="UP001335737">
    <property type="component" value="Unassembled WGS sequence"/>
</dbReference>
<dbReference type="InterPro" id="IPR013332">
    <property type="entry name" value="KPR_N"/>
</dbReference>
<protein>
    <recommendedName>
        <fullName evidence="5 11">2-dehydropantoate 2-reductase</fullName>
        <ecNumber evidence="4 11">1.1.1.169</ecNumber>
    </recommendedName>
    <alternativeName>
        <fullName evidence="9 11">Ketopantoate reductase</fullName>
    </alternativeName>
</protein>
<organism evidence="14 15">
    <name type="scientific">Virgibacillus tibetensis</name>
    <dbReference type="NCBI Taxonomy" id="3042313"/>
    <lineage>
        <taxon>Bacteria</taxon>
        <taxon>Bacillati</taxon>
        <taxon>Bacillota</taxon>
        <taxon>Bacilli</taxon>
        <taxon>Bacillales</taxon>
        <taxon>Bacillaceae</taxon>
        <taxon>Virgibacillus</taxon>
    </lineage>
</organism>
<dbReference type="Gene3D" id="3.40.50.720">
    <property type="entry name" value="NAD(P)-binding Rossmann-like Domain"/>
    <property type="match status" value="1"/>
</dbReference>
<dbReference type="InterPro" id="IPR050838">
    <property type="entry name" value="Ketopantoate_reductase"/>
</dbReference>
<dbReference type="Gene3D" id="1.10.1040.10">
    <property type="entry name" value="N-(1-d-carboxylethyl)-l-norvaline Dehydrogenase, domain 2"/>
    <property type="match status" value="1"/>
</dbReference>
<dbReference type="SUPFAM" id="SSF51735">
    <property type="entry name" value="NAD(P)-binding Rossmann-fold domains"/>
    <property type="match status" value="1"/>
</dbReference>
<keyword evidence="7 11" id="KW-0521">NADP</keyword>
<feature type="domain" description="Ketopantoate reductase N-terminal" evidence="12">
    <location>
        <begin position="3"/>
        <end position="143"/>
    </location>
</feature>
<accession>A0ABU6KC99</accession>